<feature type="compositionally biased region" description="Basic and acidic residues" evidence="1">
    <location>
        <begin position="401"/>
        <end position="418"/>
    </location>
</feature>
<feature type="compositionally biased region" description="Basic and acidic residues" evidence="1">
    <location>
        <begin position="193"/>
        <end position="242"/>
    </location>
</feature>
<dbReference type="Proteomes" id="UP000254866">
    <property type="component" value="Unassembled WGS sequence"/>
</dbReference>
<feature type="compositionally biased region" description="Polar residues" evidence="1">
    <location>
        <begin position="2057"/>
        <end position="2068"/>
    </location>
</feature>
<protein>
    <submittedName>
        <fullName evidence="4">Uncharacterized protein</fullName>
    </submittedName>
</protein>
<feature type="region of interest" description="Disordered" evidence="1">
    <location>
        <begin position="570"/>
        <end position="729"/>
    </location>
</feature>
<feature type="region of interest" description="Disordered" evidence="1">
    <location>
        <begin position="1465"/>
        <end position="2108"/>
    </location>
</feature>
<feature type="compositionally biased region" description="Basic and acidic residues" evidence="1">
    <location>
        <begin position="173"/>
        <end position="185"/>
    </location>
</feature>
<feature type="compositionally biased region" description="Basic residues" evidence="1">
    <location>
        <begin position="472"/>
        <end position="486"/>
    </location>
</feature>
<feature type="compositionally biased region" description="Polar residues" evidence="1">
    <location>
        <begin position="287"/>
        <end position="296"/>
    </location>
</feature>
<feature type="domain" description="SANT" evidence="2">
    <location>
        <begin position="989"/>
        <end position="1040"/>
    </location>
</feature>
<feature type="compositionally biased region" description="Polar residues" evidence="1">
    <location>
        <begin position="57"/>
        <end position="77"/>
    </location>
</feature>
<feature type="domain" description="HTH myb-type" evidence="3">
    <location>
        <begin position="993"/>
        <end position="1040"/>
    </location>
</feature>
<feature type="compositionally biased region" description="Polar residues" evidence="1">
    <location>
        <begin position="633"/>
        <end position="643"/>
    </location>
</feature>
<feature type="compositionally biased region" description="Low complexity" evidence="1">
    <location>
        <begin position="1933"/>
        <end position="1946"/>
    </location>
</feature>
<dbReference type="PANTHER" id="PTHR13992:SF39">
    <property type="entry name" value="SMRTER, ISOFORM G"/>
    <property type="match status" value="1"/>
</dbReference>
<feature type="compositionally biased region" description="Pro residues" evidence="1">
    <location>
        <begin position="1698"/>
        <end position="1710"/>
    </location>
</feature>
<evidence type="ECO:0000313" key="5">
    <source>
        <dbReference type="Proteomes" id="UP000254866"/>
    </source>
</evidence>
<feature type="compositionally biased region" description="Low complexity" evidence="1">
    <location>
        <begin position="1601"/>
        <end position="1612"/>
    </location>
</feature>
<dbReference type="STRING" id="2656787.A0A370TGD2"/>
<dbReference type="GO" id="GO:0006357">
    <property type="term" value="P:regulation of transcription by RNA polymerase II"/>
    <property type="evidence" value="ECO:0007669"/>
    <property type="project" value="TreeGrafter"/>
</dbReference>
<feature type="compositionally biased region" description="Low complexity" evidence="1">
    <location>
        <begin position="1235"/>
        <end position="1253"/>
    </location>
</feature>
<dbReference type="PROSITE" id="PS51293">
    <property type="entry name" value="SANT"/>
    <property type="match status" value="1"/>
</dbReference>
<feature type="compositionally biased region" description="Low complexity" evidence="1">
    <location>
        <begin position="1877"/>
        <end position="1888"/>
    </location>
</feature>
<feature type="region of interest" description="Disordered" evidence="1">
    <location>
        <begin position="891"/>
        <end position="949"/>
    </location>
</feature>
<feature type="compositionally biased region" description="Basic and acidic residues" evidence="1">
    <location>
        <begin position="131"/>
        <end position="152"/>
    </location>
</feature>
<sequence>MAPQAHRRTYASTLGLITLDDIVALAEMRDGIVNSLSFNTASCSTFEHRAQDLTASHISSTRATPSLWSSRNQGYETTDSRRSPRDRSPGRYNDSRDADQYRGGAFRGGSERRRSIPDVRTNHNAFGSNRELFREPTGRDSSREFPSREPPRGPKGLIDAPTGPRASNYGSDFRGDSGFRGDFRGRGRGRGRGWRDDSRDRGRDTDRDYRDRDRREERGPAPFRDDRSRDRDRDRWDRDNFRGRRPSSPQGRGRSPTYAARETRDSRDGPILDLDRTHRGSRDGPSSVGSPTTESLTPFVRGYGRARGSRGRGRGAYYEDYHRPPPVRSRSPEGNWNRRTQPSATPPPQVPAFGSASANASTSTASLPPSVPTAPRSHTSKPRQIIGRGTNKAVSLTWVRPTDHSHPRGDLVRDDESNQPHNTARENLSSHDGGSLQESISPKEDISHTLKSPSRAGVTELQTDAHSTEHARHPKKRRPRLVRHYPKVTSPLSEDSDVSSDSADDFDDNYFDDEIAKVKEQIAEVKNNNPLLLPPEPILARDLRPFAEPIISSIPTEVCEVPIVQKEHLAEPSTEATAATQALDPATKVQRRPRTPTPVAEPPVSSKINGDITAPVPDAALPIPDQSDDRRSNPPQDVSSTFPMPTDHDTNMPDQPVQPPHDRDADIHRHAKELASNQSNDIHIGSINPPTGQGIDFQDKSSRSPTIQQTSTHNETKAAPDDAGATNGDITLKAQPEQASEPVNAAPEPMMIPVEPVANGKIGKSVSMMEQFTESYDKLNEQEREDQLEAVRKMMKTPPISELPKSTCGSFWNDPTFKASLEVRSLKSETAVRKHIQKTKARRQLEQKQEGIAWADRYYQYRKFTDFSMDPAAVRSREKFAASRARAAAEAATPALSSVASASAKPEGRRTASRWATDHDIERVLRESEQEARQKKEQDERLARAKTASAKEATIPAMMDDQWWSENAFADKSHLVPFERSFAILEHGEPIDNFTEEEGETFEKAYLENPKNWSKIAEALPKRNFKACIQHYYLVKHPARLKERVKERNKKKRGRGPGKARPKVLTASLGNGDDEEAQENETGESKRRPRRAAAPVFPIDATPSESEVASPAPTPGRKAAATPKADAGNDAGPAKKKVKVAREKGKQAKNNPLLAAAPIAAAARRDESPATPAPIETTKNQRTPIPPSRFPPQFDGPGPSQPHQATFAPPFAPLDRPNLAMTGTFDIIPQPPQHSQPQSRPQSQPQPQSYPSQERVESNTPLNFETQQNHRNIQQTSSYWSVPEQNDFPALLRHFGTDWHGIAKWMTSKTHIMVYTHLFQRWLVMPSDKNRSRCAANIQTQVKNYYQRQVDSGRMREWEEIARDADEMRERGEPTAPLPVPTVIPKRRYDAPSSSLPSRSGSAIDGIEDISSPGQGAVLARSSHGSPQSQPTMGTRFPPLTNAGAGTVPVSHIQPAVAASIINKQVPPQSSSQGQQSQQQSRARGPPLGYFNIESSPRPILQATQSDSVISQRSLQVAHEAQLERQSALRLEKEQREQREQQQQREQRDQQQQREQREREKRELLQRELQQRELHQRELQQREQQQREQQQREQQQREQHQQAAAMQQQAALQRERHFKMKQEPEGSNLHQYEPYSTAPVHPTVVSHSRPEVSQPSSPLEGRRQPPLQQFHPRTHQAPRTLLSEKPTVQRDIREMKPSPSPAAPRPPLSAPPIAKEQYSAPPQPKLPVQPQVPPPSQPPQPPQVASVRQQEAVRKTSNISMLLNDEPNDPRPEPPQRVSSVASNPQQSSRTPPPQHPLQANRFAAHPSQPTSQPAQQMPQQISAQQTPQQHLSQTQNPYAQSSPHPVHQHTASLGHARSYTPTGFEHRNYGATSAAQQPPQQPQQMYSQPPPRQSAHSQPNIRREPSISDVHGLATGYARGGTSQSTMRLKESPYSSTTPPASAQPVRQQVASPLDHAPPVERDFYTRQPQAQYLMQQQPVASSPQLGPSYHSQPQQQQASHRQLAFGQSPSHMASPPSHFATQHQVHRSRHNSLDGRFPGPGSSGPTPSHPAYSQPAHQTSHPSMQYQPPHPSQERSERDYAREMRERILQDEAATMAAYHRRESRR</sequence>
<evidence type="ECO:0000259" key="3">
    <source>
        <dbReference type="PROSITE" id="PS51294"/>
    </source>
</evidence>
<organism evidence="4 5">
    <name type="scientific">Venustampulla echinocandica</name>
    <dbReference type="NCBI Taxonomy" id="2656787"/>
    <lineage>
        <taxon>Eukaryota</taxon>
        <taxon>Fungi</taxon>
        <taxon>Dikarya</taxon>
        <taxon>Ascomycota</taxon>
        <taxon>Pezizomycotina</taxon>
        <taxon>Leotiomycetes</taxon>
        <taxon>Helotiales</taxon>
        <taxon>Pleuroascaceae</taxon>
        <taxon>Venustampulla</taxon>
    </lineage>
</organism>
<feature type="compositionally biased region" description="Low complexity" evidence="1">
    <location>
        <begin position="352"/>
        <end position="368"/>
    </location>
</feature>
<dbReference type="RefSeq" id="XP_031867232.1">
    <property type="nucleotide sequence ID" value="XM_032016941.1"/>
</dbReference>
<feature type="compositionally biased region" description="Basic and acidic residues" evidence="1">
    <location>
        <begin position="906"/>
        <end position="943"/>
    </location>
</feature>
<feature type="compositionally biased region" description="Pro residues" evidence="1">
    <location>
        <begin position="1721"/>
        <end position="1742"/>
    </location>
</feature>
<keyword evidence="5" id="KW-1185">Reference proteome</keyword>
<evidence type="ECO:0000313" key="4">
    <source>
        <dbReference type="EMBL" id="RDL33950.1"/>
    </source>
</evidence>
<feature type="compositionally biased region" description="Low complexity" evidence="1">
    <location>
        <begin position="1393"/>
        <end position="1402"/>
    </location>
</feature>
<reference evidence="4 5" key="1">
    <citation type="journal article" date="2018" name="IMA Fungus">
        <title>IMA Genome-F 9: Draft genome sequence of Annulohypoxylon stygium, Aspergillus mulundensis, Berkeleyomyces basicola (syn. Thielaviopsis basicola), Ceratocystis smalleyi, two Cercospora beticola strains, Coleophoma cylindrospora, Fusarium fracticaudum, Phialophora cf. hyalina, and Morchella septimelata.</title>
        <authorList>
            <person name="Wingfield B.D."/>
            <person name="Bills G.F."/>
            <person name="Dong Y."/>
            <person name="Huang W."/>
            <person name="Nel W.J."/>
            <person name="Swalarsk-Parry B.S."/>
            <person name="Vaghefi N."/>
            <person name="Wilken P.M."/>
            <person name="An Z."/>
            <person name="de Beer Z.W."/>
            <person name="De Vos L."/>
            <person name="Chen L."/>
            <person name="Duong T.A."/>
            <person name="Gao Y."/>
            <person name="Hammerbacher A."/>
            <person name="Kikkert J.R."/>
            <person name="Li Y."/>
            <person name="Li H."/>
            <person name="Li K."/>
            <person name="Li Q."/>
            <person name="Liu X."/>
            <person name="Ma X."/>
            <person name="Naidoo K."/>
            <person name="Pethybridge S.J."/>
            <person name="Sun J."/>
            <person name="Steenkamp E.T."/>
            <person name="van der Nest M.A."/>
            <person name="van Wyk S."/>
            <person name="Wingfield M.J."/>
            <person name="Xiong C."/>
            <person name="Yue Q."/>
            <person name="Zhang X."/>
        </authorList>
    </citation>
    <scope>NUCLEOTIDE SEQUENCE [LARGE SCALE GENOMIC DNA]</scope>
    <source>
        <strain evidence="4 5">BP 5553</strain>
    </source>
</reference>
<feature type="compositionally biased region" description="Acidic residues" evidence="1">
    <location>
        <begin position="494"/>
        <end position="506"/>
    </location>
</feature>
<feature type="compositionally biased region" description="Basic and acidic residues" evidence="1">
    <location>
        <begin position="78"/>
        <end position="100"/>
    </location>
</feature>
<feature type="compositionally biased region" description="Low complexity" evidence="1">
    <location>
        <begin position="1148"/>
        <end position="1162"/>
    </location>
</feature>
<evidence type="ECO:0000259" key="2">
    <source>
        <dbReference type="PROSITE" id="PS51293"/>
    </source>
</evidence>
<feature type="compositionally biased region" description="Low complexity" evidence="1">
    <location>
        <begin position="1807"/>
        <end position="1836"/>
    </location>
</feature>
<dbReference type="SUPFAM" id="SSF46689">
    <property type="entry name" value="Homeodomain-like"/>
    <property type="match status" value="2"/>
</dbReference>
<dbReference type="Gene3D" id="1.10.10.60">
    <property type="entry name" value="Homeodomain-like"/>
    <property type="match status" value="1"/>
</dbReference>
<proteinExistence type="predicted"/>
<feature type="compositionally biased region" description="Low complexity" evidence="1">
    <location>
        <begin position="1969"/>
        <end position="1979"/>
    </location>
</feature>
<feature type="compositionally biased region" description="Low complexity" evidence="1">
    <location>
        <begin position="246"/>
        <end position="256"/>
    </location>
</feature>
<dbReference type="CDD" id="cd00167">
    <property type="entry name" value="SANT"/>
    <property type="match status" value="1"/>
</dbReference>
<feature type="compositionally biased region" description="Basic residues" evidence="1">
    <location>
        <begin position="1047"/>
        <end position="1062"/>
    </location>
</feature>
<feature type="compositionally biased region" description="Polar residues" evidence="1">
    <location>
        <begin position="703"/>
        <end position="713"/>
    </location>
</feature>
<feature type="compositionally biased region" description="Low complexity" evidence="1">
    <location>
        <begin position="2041"/>
        <end position="2052"/>
    </location>
</feature>
<dbReference type="PROSITE" id="PS51294">
    <property type="entry name" value="HTH_MYB"/>
    <property type="match status" value="1"/>
</dbReference>
<feature type="compositionally biased region" description="Basic and acidic residues" evidence="1">
    <location>
        <begin position="261"/>
        <end position="282"/>
    </location>
</feature>
<feature type="compositionally biased region" description="Polar residues" evidence="1">
    <location>
        <begin position="1502"/>
        <end position="1515"/>
    </location>
</feature>
<feature type="compositionally biased region" description="Polar residues" evidence="1">
    <location>
        <begin position="332"/>
        <end position="343"/>
    </location>
</feature>
<feature type="compositionally biased region" description="Basic and acidic residues" evidence="1">
    <location>
        <begin position="2074"/>
        <end position="2092"/>
    </location>
</feature>
<dbReference type="GO" id="GO:0034967">
    <property type="term" value="C:Set3 complex"/>
    <property type="evidence" value="ECO:0007669"/>
    <property type="project" value="TreeGrafter"/>
</dbReference>
<feature type="compositionally biased region" description="Polar residues" evidence="1">
    <location>
        <begin position="1980"/>
        <end position="1993"/>
    </location>
</feature>
<dbReference type="EMBL" id="NPIC01000008">
    <property type="protein sequence ID" value="RDL33950.1"/>
    <property type="molecule type" value="Genomic_DNA"/>
</dbReference>
<gene>
    <name evidence="4" type="ORF">BP5553_08318</name>
</gene>
<dbReference type="InterPro" id="IPR017930">
    <property type="entry name" value="Myb_dom"/>
</dbReference>
<feature type="region of interest" description="Disordered" evidence="1">
    <location>
        <begin position="57"/>
        <end position="506"/>
    </location>
</feature>
<dbReference type="SMART" id="SM00717">
    <property type="entry name" value="SANT"/>
    <property type="match status" value="2"/>
</dbReference>
<feature type="compositionally biased region" description="Acidic residues" evidence="1">
    <location>
        <begin position="1072"/>
        <end position="1082"/>
    </location>
</feature>
<feature type="compositionally biased region" description="Low complexity" evidence="1">
    <location>
        <begin position="1469"/>
        <end position="1481"/>
    </location>
</feature>
<name>A0A370TGD2_9HELO</name>
<feature type="region of interest" description="Disordered" evidence="1">
    <location>
        <begin position="1043"/>
        <end position="1258"/>
    </location>
</feature>
<feature type="compositionally biased region" description="Basic and acidic residues" evidence="1">
    <location>
        <begin position="1687"/>
        <end position="1696"/>
    </location>
</feature>
<dbReference type="InterPro" id="IPR017884">
    <property type="entry name" value="SANT_dom"/>
</dbReference>
<feature type="compositionally biased region" description="Low complexity" evidence="1">
    <location>
        <begin position="891"/>
        <end position="900"/>
    </location>
</feature>
<dbReference type="InterPro" id="IPR051571">
    <property type="entry name" value="N-CoR_corepressor"/>
</dbReference>
<dbReference type="GeneID" id="43601167"/>
<dbReference type="InterPro" id="IPR001005">
    <property type="entry name" value="SANT/Myb"/>
</dbReference>
<feature type="compositionally biased region" description="Polar residues" evidence="1">
    <location>
        <begin position="419"/>
        <end position="440"/>
    </location>
</feature>
<dbReference type="InterPro" id="IPR009057">
    <property type="entry name" value="Homeodomain-like_sf"/>
</dbReference>
<dbReference type="PANTHER" id="PTHR13992">
    <property type="entry name" value="NUCLEAR RECEPTOR CO-REPRESSOR RELATED NCOR"/>
    <property type="match status" value="1"/>
</dbReference>
<comment type="caution">
    <text evidence="4">The sequence shown here is derived from an EMBL/GenBank/DDBJ whole genome shotgun (WGS) entry which is preliminary data.</text>
</comment>
<feature type="compositionally biased region" description="Polar residues" evidence="1">
    <location>
        <begin position="1778"/>
        <end position="1790"/>
    </location>
</feature>
<feature type="compositionally biased region" description="Basic and acidic residues" evidence="1">
    <location>
        <begin position="1530"/>
        <end position="1600"/>
    </location>
</feature>
<dbReference type="OrthoDB" id="10258692at2759"/>
<evidence type="ECO:0000256" key="1">
    <source>
        <dbReference type="SAM" id="MobiDB-lite"/>
    </source>
</evidence>
<feature type="region of interest" description="Disordered" evidence="1">
    <location>
        <begin position="1366"/>
        <end position="1447"/>
    </location>
</feature>
<dbReference type="Pfam" id="PF00249">
    <property type="entry name" value="Myb_DNA-binding"/>
    <property type="match status" value="1"/>
</dbReference>
<accession>A0A370TGD2</accession>
<feature type="compositionally biased region" description="Polar residues" evidence="1">
    <location>
        <begin position="1423"/>
        <end position="1433"/>
    </location>
</feature>
<feature type="compositionally biased region" description="Basic and acidic residues" evidence="1">
    <location>
        <begin position="109"/>
        <end position="121"/>
    </location>
</feature>